<protein>
    <recommendedName>
        <fullName evidence="3">Transcription factor domain-containing protein</fullName>
    </recommendedName>
</protein>
<dbReference type="eggNOG" id="ENOG502SH4D">
    <property type="taxonomic scope" value="Eukaryota"/>
</dbReference>
<dbReference type="HOGENOM" id="CLU_319582_0_0_1"/>
<proteinExistence type="predicted"/>
<dbReference type="InParanoid" id="W2RQX2"/>
<dbReference type="PANTHER" id="PTHR47785">
    <property type="entry name" value="ZN(II)2CYS6 TRANSCRIPTION FACTOR (EUROFUNG)-RELATED-RELATED"/>
    <property type="match status" value="1"/>
</dbReference>
<dbReference type="InterPro" id="IPR053181">
    <property type="entry name" value="EcdB-like_regulator"/>
</dbReference>
<dbReference type="CDD" id="cd12148">
    <property type="entry name" value="fungal_TF_MHR"/>
    <property type="match status" value="1"/>
</dbReference>
<dbReference type="GeneID" id="19974271"/>
<organism evidence="1 2">
    <name type="scientific">Cyphellophora europaea (strain CBS 101466)</name>
    <name type="common">Phialophora europaea</name>
    <dbReference type="NCBI Taxonomy" id="1220924"/>
    <lineage>
        <taxon>Eukaryota</taxon>
        <taxon>Fungi</taxon>
        <taxon>Dikarya</taxon>
        <taxon>Ascomycota</taxon>
        <taxon>Pezizomycotina</taxon>
        <taxon>Eurotiomycetes</taxon>
        <taxon>Chaetothyriomycetidae</taxon>
        <taxon>Chaetothyriales</taxon>
        <taxon>Cyphellophoraceae</taxon>
        <taxon>Cyphellophora</taxon>
    </lineage>
</organism>
<accession>W2RQX2</accession>
<dbReference type="VEuPathDB" id="FungiDB:HMPREF1541_06932"/>
<dbReference type="EMBL" id="KB822722">
    <property type="protein sequence ID" value="ETN38891.1"/>
    <property type="molecule type" value="Genomic_DNA"/>
</dbReference>
<dbReference type="STRING" id="1220924.W2RQX2"/>
<evidence type="ECO:0008006" key="3">
    <source>
        <dbReference type="Google" id="ProtNLM"/>
    </source>
</evidence>
<name>W2RQX2_CYPE1</name>
<dbReference type="AlphaFoldDB" id="W2RQX2"/>
<dbReference type="Proteomes" id="UP000030752">
    <property type="component" value="Unassembled WGS sequence"/>
</dbReference>
<dbReference type="OrthoDB" id="4356994at2759"/>
<keyword evidence="2" id="KW-1185">Reference proteome</keyword>
<dbReference type="RefSeq" id="XP_008719480.1">
    <property type="nucleotide sequence ID" value="XM_008721258.1"/>
</dbReference>
<evidence type="ECO:0000313" key="1">
    <source>
        <dbReference type="EMBL" id="ETN38891.1"/>
    </source>
</evidence>
<sequence length="909" mass="103727">MAPTHFLSLSDDLLLQLADHLHNIEDYTNLCSSCKKLRDILGSAPPRTILRLAAAQSNIFFRPSPYFLVAATAHELGHWARDDENNERQLASTLERGIDGLLDLALTHCGLTMARIRQLHLMRFSVINPVTDVIDKCVGVQWYQTPNFWDGGVSDAYTISAEASRTLFHLAIYGELFGPDFETFLSYDCQSRRLSVETRLEFIKYCLPDFACFAGQTSAKDVQMPNGSMDPRRAVNKTGPYAEKAEGSRGNELNNNIALVWVLQSSRWQPHWKEARGQAGPDFQEDFNDGWWYTENDDQDWRQRMWESIMICQGLEGLGMIRPELRDSWIPKIRQWRDKIAGLEKEPEWVRVGRQATLEYPFLLGDLHAAENASRQRQNGADSSVHQYLSESLEVPTAFATVDHVLSWPIFGNKRPKDFLSHEVLIKDQAGIHSHTNSTNEQSNGRWNQTINETEIPRLVERFLEFVHIKNPILDAIQLRQDARRIAEDGIDWEPSTCIVLLACALGSVARPFEASQDGGCLTNRSSAKELGSSRPAADAYYQLARRRTGLLDISITAGQCYVLSGIYLMYTLRPLEAWLAFHQAGSTYSLYLRRQAAMSDEAIDLVHDTKQKRLEQRLYWTVLKSECELRETLDVPQSDLCKLSYPYLFPSPPTPLSPVRSPEEALNFQTPASSTSMPSQVQSTSSMTSYQQTEEQSWFYYLSEIALRRIQNRVLNAFYRQDHRSWAQMNMSDMISIAENIETQLTIWKASLPAAIRSDDLPPGQPIDELRYCTEGRNRCIRSLLYRPFVYCAVHSTPNISDHITMQQVQAMCRKGIMNCLNIETAEAVTHRHHGTWYGLRQSIVNALMLLATKTVDNTDFYSPRQGERHPYDHAIDMCMDKLRYWEGESPDTIAALELIEELYAGMS</sequence>
<gene>
    <name evidence="1" type="ORF">HMPREF1541_06932</name>
</gene>
<evidence type="ECO:0000313" key="2">
    <source>
        <dbReference type="Proteomes" id="UP000030752"/>
    </source>
</evidence>
<dbReference type="PANTHER" id="PTHR47785:SF5">
    <property type="entry name" value="ZN(II)2CYS6 TRANSCRIPTION FACTOR (EUROFUNG)"/>
    <property type="match status" value="1"/>
</dbReference>
<reference evidence="1 2" key="1">
    <citation type="submission" date="2013-03" db="EMBL/GenBank/DDBJ databases">
        <title>The Genome Sequence of Phialophora europaea CBS 101466.</title>
        <authorList>
            <consortium name="The Broad Institute Genomics Platform"/>
            <person name="Cuomo C."/>
            <person name="de Hoog S."/>
            <person name="Gorbushina A."/>
            <person name="Walker B."/>
            <person name="Young S.K."/>
            <person name="Zeng Q."/>
            <person name="Gargeya S."/>
            <person name="Fitzgerald M."/>
            <person name="Haas B."/>
            <person name="Abouelleil A."/>
            <person name="Allen A.W."/>
            <person name="Alvarado L."/>
            <person name="Arachchi H.M."/>
            <person name="Berlin A.M."/>
            <person name="Chapman S.B."/>
            <person name="Gainer-Dewar J."/>
            <person name="Goldberg J."/>
            <person name="Griggs A."/>
            <person name="Gujja S."/>
            <person name="Hansen M."/>
            <person name="Howarth C."/>
            <person name="Imamovic A."/>
            <person name="Ireland A."/>
            <person name="Larimer J."/>
            <person name="McCowan C."/>
            <person name="Murphy C."/>
            <person name="Pearson M."/>
            <person name="Poon T.W."/>
            <person name="Priest M."/>
            <person name="Roberts A."/>
            <person name="Saif S."/>
            <person name="Shea T."/>
            <person name="Sisk P."/>
            <person name="Sykes S."/>
            <person name="Wortman J."/>
            <person name="Nusbaum C."/>
            <person name="Birren B."/>
        </authorList>
    </citation>
    <scope>NUCLEOTIDE SEQUENCE [LARGE SCALE GENOMIC DNA]</scope>
    <source>
        <strain evidence="1 2">CBS 101466</strain>
    </source>
</reference>